<dbReference type="NCBIfam" id="TIGR03859">
    <property type="entry name" value="PQQ_PqqD"/>
    <property type="match status" value="1"/>
</dbReference>
<dbReference type="GO" id="GO:0018189">
    <property type="term" value="P:pyrroloquinoline quinone biosynthetic process"/>
    <property type="evidence" value="ECO:0007669"/>
    <property type="project" value="UniProtKB-UniPathway"/>
</dbReference>
<dbReference type="Proteomes" id="UP000198609">
    <property type="component" value="Unassembled WGS sequence"/>
</dbReference>
<dbReference type="Gene3D" id="1.10.10.1150">
    <property type="entry name" value="Coenzyme PQQ synthesis protein D (PqqD)"/>
    <property type="match status" value="1"/>
</dbReference>
<name>A0A1H4XPT4_STRMJ</name>
<accession>A0A1H4XPT4</accession>
<gene>
    <name evidence="5" type="ORF">SAMN04490356_6808</name>
</gene>
<dbReference type="EMBL" id="FNST01000002">
    <property type="protein sequence ID" value="SED07732.1"/>
    <property type="molecule type" value="Genomic_DNA"/>
</dbReference>
<dbReference type="UniPathway" id="UPA00539"/>
<dbReference type="RefSeq" id="WP_208905812.1">
    <property type="nucleotide sequence ID" value="NZ_FNST01000002.1"/>
</dbReference>
<dbReference type="InterPro" id="IPR041881">
    <property type="entry name" value="PqqD_sf"/>
</dbReference>
<sequence length="125" mass="13295">MTTADTPPVPDTPLAPDTPPAPDSSSAPDSSLTPDTPSPVPAGWRPALAPAVSLRHDRVRDADLLVLPERVVVLRGSAARILRLCDGDRDLEAIVAELMSRFPGAPVAEDVPAFLGRMRTEGWVR</sequence>
<proteinExistence type="predicted"/>
<dbReference type="InterPro" id="IPR008792">
    <property type="entry name" value="PQQD"/>
</dbReference>
<protein>
    <submittedName>
        <fullName evidence="5">Pyrroloquinoline quinone biosynthesis protein D</fullName>
    </submittedName>
</protein>
<evidence type="ECO:0000256" key="3">
    <source>
        <dbReference type="ARBA" id="ARBA00022905"/>
    </source>
</evidence>
<evidence type="ECO:0000256" key="2">
    <source>
        <dbReference type="ARBA" id="ARBA00011741"/>
    </source>
</evidence>
<evidence type="ECO:0000256" key="4">
    <source>
        <dbReference type="SAM" id="MobiDB-lite"/>
    </source>
</evidence>
<dbReference type="InterPro" id="IPR022479">
    <property type="entry name" value="PqqD_bac"/>
</dbReference>
<evidence type="ECO:0000256" key="1">
    <source>
        <dbReference type="ARBA" id="ARBA00004886"/>
    </source>
</evidence>
<comment type="pathway">
    <text evidence="1">Cofactor biosynthesis; pyrroloquinoline quinone biosynthesis.</text>
</comment>
<dbReference type="AlphaFoldDB" id="A0A1H4XPT4"/>
<keyword evidence="6" id="KW-1185">Reference proteome</keyword>
<organism evidence="5 6">
    <name type="scientific">Streptomyces melanosporofaciens</name>
    <dbReference type="NCBI Taxonomy" id="67327"/>
    <lineage>
        <taxon>Bacteria</taxon>
        <taxon>Bacillati</taxon>
        <taxon>Actinomycetota</taxon>
        <taxon>Actinomycetes</taxon>
        <taxon>Kitasatosporales</taxon>
        <taxon>Streptomycetaceae</taxon>
        <taxon>Streptomyces</taxon>
        <taxon>Streptomyces violaceusniger group</taxon>
    </lineage>
</organism>
<keyword evidence="3" id="KW-0884">PQQ biosynthesis</keyword>
<reference evidence="6" key="1">
    <citation type="submission" date="2016-10" db="EMBL/GenBank/DDBJ databases">
        <authorList>
            <person name="Varghese N."/>
            <person name="Submissions S."/>
        </authorList>
    </citation>
    <scope>NUCLEOTIDE SEQUENCE [LARGE SCALE GENOMIC DNA]</scope>
    <source>
        <strain evidence="6">DSM 40318</strain>
    </source>
</reference>
<evidence type="ECO:0000313" key="6">
    <source>
        <dbReference type="Proteomes" id="UP000198609"/>
    </source>
</evidence>
<feature type="region of interest" description="Disordered" evidence="4">
    <location>
        <begin position="1"/>
        <end position="45"/>
    </location>
</feature>
<feature type="compositionally biased region" description="Pro residues" evidence="4">
    <location>
        <begin position="7"/>
        <end position="22"/>
    </location>
</feature>
<evidence type="ECO:0000313" key="5">
    <source>
        <dbReference type="EMBL" id="SED07732.1"/>
    </source>
</evidence>
<feature type="compositionally biased region" description="Low complexity" evidence="4">
    <location>
        <begin position="23"/>
        <end position="35"/>
    </location>
</feature>
<dbReference type="Pfam" id="PF05402">
    <property type="entry name" value="PqqD"/>
    <property type="match status" value="1"/>
</dbReference>
<comment type="subunit">
    <text evidence="2">Monomer. Interacts with PqqE.</text>
</comment>
<dbReference type="GO" id="GO:0048038">
    <property type="term" value="F:quinone binding"/>
    <property type="evidence" value="ECO:0007669"/>
    <property type="project" value="InterPro"/>
</dbReference>